<dbReference type="AlphaFoldDB" id="A0A150S877"/>
<name>A0A150S877_SORCE</name>
<evidence type="ECO:0000313" key="1">
    <source>
        <dbReference type="EMBL" id="KYF88693.1"/>
    </source>
</evidence>
<sequence length="78" mass="8711">MVAKSTPVDVFISYAPTDARHRDELERRLAVLQRHGSIRSWHQGHVRAGEDKGRQTVGQLEAAEIIVLLISVGEKPAR</sequence>
<dbReference type="Proteomes" id="UP000075515">
    <property type="component" value="Unassembled WGS sequence"/>
</dbReference>
<dbReference type="SUPFAM" id="SSF52200">
    <property type="entry name" value="Toll/Interleukin receptor TIR domain"/>
    <property type="match status" value="1"/>
</dbReference>
<comment type="caution">
    <text evidence="1">The sequence shown here is derived from an EMBL/GenBank/DDBJ whole genome shotgun (WGS) entry which is preliminary data.</text>
</comment>
<proteinExistence type="predicted"/>
<evidence type="ECO:0000313" key="2">
    <source>
        <dbReference type="Proteomes" id="UP000075515"/>
    </source>
</evidence>
<reference evidence="1 2" key="1">
    <citation type="submission" date="2014-02" db="EMBL/GenBank/DDBJ databases">
        <title>The small core and large imbalanced accessory genome model reveals a collaborative survival strategy of Sorangium cellulosum strains in nature.</title>
        <authorList>
            <person name="Han K."/>
            <person name="Peng R."/>
            <person name="Blom J."/>
            <person name="Li Y.-Z."/>
        </authorList>
    </citation>
    <scope>NUCLEOTIDE SEQUENCE [LARGE SCALE GENOMIC DNA]</scope>
    <source>
        <strain evidence="1 2">So0149</strain>
    </source>
</reference>
<accession>A0A150S877</accession>
<dbReference type="EMBL" id="JEMC01002326">
    <property type="protein sequence ID" value="KYF88693.1"/>
    <property type="molecule type" value="Genomic_DNA"/>
</dbReference>
<gene>
    <name evidence="1" type="ORF">BE18_33500</name>
</gene>
<evidence type="ECO:0008006" key="3">
    <source>
        <dbReference type="Google" id="ProtNLM"/>
    </source>
</evidence>
<dbReference type="InterPro" id="IPR035897">
    <property type="entry name" value="Toll_tir_struct_dom_sf"/>
</dbReference>
<protein>
    <recommendedName>
        <fullName evidence="3">TIR domain-containing protein</fullName>
    </recommendedName>
</protein>
<organism evidence="1 2">
    <name type="scientific">Sorangium cellulosum</name>
    <name type="common">Polyangium cellulosum</name>
    <dbReference type="NCBI Taxonomy" id="56"/>
    <lineage>
        <taxon>Bacteria</taxon>
        <taxon>Pseudomonadati</taxon>
        <taxon>Myxococcota</taxon>
        <taxon>Polyangia</taxon>
        <taxon>Polyangiales</taxon>
        <taxon>Polyangiaceae</taxon>
        <taxon>Sorangium</taxon>
    </lineage>
</organism>